<proteinExistence type="predicted"/>
<dbReference type="AlphaFoldDB" id="A0A0V1HPY7"/>
<organism evidence="1 2">
    <name type="scientific">Trichinella pseudospiralis</name>
    <name type="common">Parasitic roundworm</name>
    <dbReference type="NCBI Taxonomy" id="6337"/>
    <lineage>
        <taxon>Eukaryota</taxon>
        <taxon>Metazoa</taxon>
        <taxon>Ecdysozoa</taxon>
        <taxon>Nematoda</taxon>
        <taxon>Enoplea</taxon>
        <taxon>Dorylaimia</taxon>
        <taxon>Trichinellida</taxon>
        <taxon>Trichinellidae</taxon>
        <taxon>Trichinella</taxon>
    </lineage>
</organism>
<dbReference type="EMBL" id="JYDS01000344">
    <property type="protein sequence ID" value="KRZ12178.1"/>
    <property type="molecule type" value="Genomic_DNA"/>
</dbReference>
<comment type="caution">
    <text evidence="1">The sequence shown here is derived from an EMBL/GenBank/DDBJ whole genome shotgun (WGS) entry which is preliminary data.</text>
</comment>
<dbReference type="Proteomes" id="UP000054805">
    <property type="component" value="Unassembled WGS sequence"/>
</dbReference>
<sequence length="124" mass="13909">MDISFGIARRDASQPERPAERWTVATINPQSDSMLAVPVMRWSQYSPSRGVVRPHHAGSFWETPANTTCRWKEDGNLCLGVVELQLWRWKGSLTAVVVEKLVVPDIPDTNCLGALLRSMNFGSR</sequence>
<keyword evidence="2" id="KW-1185">Reference proteome</keyword>
<reference evidence="1 2" key="1">
    <citation type="submission" date="2015-01" db="EMBL/GenBank/DDBJ databases">
        <title>Evolution of Trichinella species and genotypes.</title>
        <authorList>
            <person name="Korhonen P.K."/>
            <person name="Edoardo P."/>
            <person name="Giuseppe L.R."/>
            <person name="Gasser R.B."/>
        </authorList>
    </citation>
    <scope>NUCLEOTIDE SEQUENCE [LARGE SCALE GENOMIC DNA]</scope>
    <source>
        <strain evidence="1">ISS588</strain>
    </source>
</reference>
<accession>A0A0V1HPY7</accession>
<evidence type="ECO:0000313" key="2">
    <source>
        <dbReference type="Proteomes" id="UP000054805"/>
    </source>
</evidence>
<protein>
    <submittedName>
        <fullName evidence="1">Uncharacterized protein</fullName>
    </submittedName>
</protein>
<gene>
    <name evidence="1" type="ORF">T4B_13653</name>
</gene>
<evidence type="ECO:0000313" key="1">
    <source>
        <dbReference type="EMBL" id="KRZ12178.1"/>
    </source>
</evidence>
<name>A0A0V1HPY7_TRIPS</name>